<organism evidence="2 3">
    <name type="scientific">Escherichia marmotae</name>
    <dbReference type="NCBI Taxonomy" id="1499973"/>
    <lineage>
        <taxon>Bacteria</taxon>
        <taxon>Pseudomonadati</taxon>
        <taxon>Pseudomonadota</taxon>
        <taxon>Gammaproteobacteria</taxon>
        <taxon>Enterobacterales</taxon>
        <taxon>Enterobacteriaceae</taxon>
        <taxon>Escherichia</taxon>
    </lineage>
</organism>
<proteinExistence type="predicted"/>
<evidence type="ECO:0000256" key="1">
    <source>
        <dbReference type="SAM" id="MobiDB-lite"/>
    </source>
</evidence>
<reference evidence="2 3" key="1">
    <citation type="submission" date="2021-05" db="EMBL/GenBank/DDBJ databases">
        <title>Genome sequence of E. marmotae isolates.</title>
        <authorList>
            <person name="Binsker U."/>
            <person name="Hammerl J.A."/>
        </authorList>
    </citation>
    <scope>NUCLEOTIDE SEQUENCE [LARGE SCALE GENOMIC DNA]</scope>
    <source>
        <strain evidence="2 3">21-MO00586</strain>
    </source>
</reference>
<name>A0ABU1C6Y9_9ESCH</name>
<evidence type="ECO:0000313" key="2">
    <source>
        <dbReference type="EMBL" id="MDQ9296325.1"/>
    </source>
</evidence>
<feature type="region of interest" description="Disordered" evidence="1">
    <location>
        <begin position="59"/>
        <end position="89"/>
    </location>
</feature>
<feature type="compositionally biased region" description="Basic residues" evidence="1">
    <location>
        <begin position="67"/>
        <end position="78"/>
    </location>
</feature>
<dbReference type="Proteomes" id="UP001235723">
    <property type="component" value="Unassembled WGS sequence"/>
</dbReference>
<dbReference type="EMBL" id="JAHCRT010000031">
    <property type="protein sequence ID" value="MDQ9296325.1"/>
    <property type="molecule type" value="Genomic_DNA"/>
</dbReference>
<keyword evidence="3" id="KW-1185">Reference proteome</keyword>
<dbReference type="RefSeq" id="WP_187227888.1">
    <property type="nucleotide sequence ID" value="NZ_JAHCRN010000032.1"/>
</dbReference>
<protein>
    <submittedName>
        <fullName evidence="2">Uncharacterized protein</fullName>
    </submittedName>
</protein>
<comment type="caution">
    <text evidence="2">The sequence shown here is derived from an EMBL/GenBank/DDBJ whole genome shotgun (WGS) entry which is preliminary data.</text>
</comment>
<sequence>MTIAIAIISNKHNTQNFILKKTHQTNIKSPSKEIYKNHTNRNLKPQKDQNSIFYAATNNNNNTLNYKNKHKQNKTPKKHSTDSKKDRITRNSQKKYLFFAL</sequence>
<accession>A0ABU1C6Y9</accession>
<gene>
    <name evidence="2" type="ORF">KJE03_23235</name>
</gene>
<evidence type="ECO:0000313" key="3">
    <source>
        <dbReference type="Proteomes" id="UP001235723"/>
    </source>
</evidence>
<feature type="compositionally biased region" description="Basic and acidic residues" evidence="1">
    <location>
        <begin position="79"/>
        <end position="89"/>
    </location>
</feature>